<organism evidence="1 2">
    <name type="scientific">Neisseria meningitidis</name>
    <dbReference type="NCBI Taxonomy" id="487"/>
    <lineage>
        <taxon>Bacteria</taxon>
        <taxon>Pseudomonadati</taxon>
        <taxon>Pseudomonadota</taxon>
        <taxon>Betaproteobacteria</taxon>
        <taxon>Neisseriales</taxon>
        <taxon>Neisseriaceae</taxon>
        <taxon>Neisseria</taxon>
    </lineage>
</organism>
<sequence length="77" mass="8491">MILPFSELISVVLSRMRLFSLAYGALMLTPVLPESSAASVGGVFSTHASEQYTENLNIYLHNKCRLKKLSFSDGIEP</sequence>
<dbReference type="AlphaFoldDB" id="A0A0Y6SRV0"/>
<dbReference type="Proteomes" id="UP000283829">
    <property type="component" value="Unassembled WGS sequence"/>
</dbReference>
<name>A0A0Y6SRV0_NEIME</name>
<reference evidence="1 2" key="1">
    <citation type="submission" date="2017-09" db="EMBL/GenBank/DDBJ databases">
        <title>Phenotypic and genotypic characterization of Colombian isolates of Neisseria meningitidis recovered from invasive disease.</title>
        <authorList>
            <person name="Duarte C."/>
            <person name="Gabastou J.M."/>
            <person name="Moreno J."/>
        </authorList>
    </citation>
    <scope>NUCLEOTIDE SEQUENCE [LARGE SCALE GENOMIC DNA]</scope>
    <source>
        <strain evidence="1 2">INS-Nm1124</strain>
    </source>
</reference>
<comment type="caution">
    <text evidence="1">The sequence shown here is derived from an EMBL/GenBank/DDBJ whole genome shotgun (WGS) entry which is preliminary data.</text>
</comment>
<dbReference type="EMBL" id="NWXB01000051">
    <property type="protein sequence ID" value="RQJ63516.1"/>
    <property type="molecule type" value="Genomic_DNA"/>
</dbReference>
<evidence type="ECO:0000313" key="2">
    <source>
        <dbReference type="Proteomes" id="UP000283829"/>
    </source>
</evidence>
<evidence type="ECO:0000313" key="1">
    <source>
        <dbReference type="EMBL" id="RQJ63516.1"/>
    </source>
</evidence>
<protein>
    <submittedName>
        <fullName evidence="1">Uncharacterized protein</fullName>
    </submittedName>
</protein>
<gene>
    <name evidence="1" type="ORF">COI09_12555</name>
</gene>
<accession>A0A0Y6SRV0</accession>
<proteinExistence type="predicted"/>